<evidence type="ECO:0000313" key="4">
    <source>
        <dbReference type="Proteomes" id="UP000266841"/>
    </source>
</evidence>
<dbReference type="SUPFAM" id="SSF100895">
    <property type="entry name" value="Kazal-type serine protease inhibitors"/>
    <property type="match status" value="3"/>
</dbReference>
<gene>
    <name evidence="3" type="ORF">THAOC_10569</name>
</gene>
<dbReference type="Pfam" id="PF07648">
    <property type="entry name" value="Kazal_2"/>
    <property type="match status" value="1"/>
</dbReference>
<keyword evidence="4" id="KW-1185">Reference proteome</keyword>
<dbReference type="PROSITE" id="PS51465">
    <property type="entry name" value="KAZAL_2"/>
    <property type="match status" value="1"/>
</dbReference>
<dbReference type="AlphaFoldDB" id="K0SPQ3"/>
<evidence type="ECO:0000256" key="1">
    <source>
        <dbReference type="SAM" id="MobiDB-lite"/>
    </source>
</evidence>
<accession>K0SPQ3</accession>
<feature type="compositionally biased region" description="Basic and acidic residues" evidence="1">
    <location>
        <begin position="473"/>
        <end position="482"/>
    </location>
</feature>
<feature type="compositionally biased region" description="Polar residues" evidence="1">
    <location>
        <begin position="483"/>
        <end position="498"/>
    </location>
</feature>
<name>K0SPQ3_THAOC</name>
<feature type="region of interest" description="Disordered" evidence="1">
    <location>
        <begin position="402"/>
        <end position="430"/>
    </location>
</feature>
<feature type="region of interest" description="Disordered" evidence="1">
    <location>
        <begin position="602"/>
        <end position="630"/>
    </location>
</feature>
<dbReference type="PANTHER" id="PTHR21131:SF0">
    <property type="entry name" value="GEO10195P1-RELATED"/>
    <property type="match status" value="1"/>
</dbReference>
<evidence type="ECO:0000259" key="2">
    <source>
        <dbReference type="PROSITE" id="PS51465"/>
    </source>
</evidence>
<dbReference type="Gene3D" id="3.30.60.30">
    <property type="match status" value="2"/>
</dbReference>
<dbReference type="PANTHER" id="PTHR21131">
    <property type="entry name" value="SERINE-TYPE ENDOPEPTIDASE INHIBITOR"/>
    <property type="match status" value="1"/>
</dbReference>
<dbReference type="InterPro" id="IPR002350">
    <property type="entry name" value="Kazal_dom"/>
</dbReference>
<dbReference type="OrthoDB" id="343609at2759"/>
<dbReference type="InterPro" id="IPR053265">
    <property type="entry name" value="Serpin"/>
</dbReference>
<comment type="caution">
    <text evidence="3">The sequence shown here is derived from an EMBL/GenBank/DDBJ whole genome shotgun (WGS) entry which is preliminary data.</text>
</comment>
<reference evidence="3 4" key="1">
    <citation type="journal article" date="2012" name="Genome Biol.">
        <title>Genome and low-iron response of an oceanic diatom adapted to chronic iron limitation.</title>
        <authorList>
            <person name="Lommer M."/>
            <person name="Specht M."/>
            <person name="Roy A.S."/>
            <person name="Kraemer L."/>
            <person name="Andreson R."/>
            <person name="Gutowska M.A."/>
            <person name="Wolf J."/>
            <person name="Bergner S.V."/>
            <person name="Schilhabel M.B."/>
            <person name="Klostermeier U.C."/>
            <person name="Beiko R.G."/>
            <person name="Rosenstiel P."/>
            <person name="Hippler M."/>
            <person name="Laroche J."/>
        </authorList>
    </citation>
    <scope>NUCLEOTIDE SEQUENCE [LARGE SCALE GENOMIC DNA]</scope>
    <source>
        <strain evidence="3 4">CCMP1005</strain>
    </source>
</reference>
<feature type="region of interest" description="Disordered" evidence="1">
    <location>
        <begin position="467"/>
        <end position="542"/>
    </location>
</feature>
<dbReference type="EMBL" id="AGNL01011661">
    <property type="protein sequence ID" value="EJK68268.1"/>
    <property type="molecule type" value="Genomic_DNA"/>
</dbReference>
<protein>
    <recommendedName>
        <fullName evidence="2">Kazal-like domain-containing protein</fullName>
    </recommendedName>
</protein>
<feature type="compositionally biased region" description="Polar residues" evidence="1">
    <location>
        <begin position="420"/>
        <end position="430"/>
    </location>
</feature>
<sequence>MGVQPGQVRVRDCQATAAVETPGRNVHEVPTAHGGPMLSKQFTDTQYIGANVKFNLCTTAQGEFTLCAKDKPTPRPVAVPIPTSDDIFVACPTTYAPVCSADGLLYSNNCIAVSAGKDVLCTIEVPDETSTSKCSCDCSKGNSDTAAEAKEEVPPALGCIEIYAPVCGSDGRLYGNECLAMEGAGMSVECAIAKPPEGAKDGDLCSCTSPDEIEEGLPAEMLTTEEEEEEDEIPVVCADDCEPVCGNDGLVYSSSCEARWKIACEVDPDDKPLYGDECQCPPDDAVEELPTKATTTLPVTRTSTASSDRAPRSADRPTQMSPRRSMRPPRWVVMTTNATSWTDRDETEEIAPTPQEIEEPDAPSGARTPSQIGISSHGAKWASSESPLDCFRVVGIDDFLTRASSNSPNDAPALDLTDGLRSTPSSPISSGNGLCCRVSLIYSTRVGSSALTGFGLVLVLVMNSGATKPGISPERKPSRDVRTSPTRQQADSEQTTPPSLHRTLWRLQSARSSATSSLAKRPASSWFRSRTDRKPTSHIFAPPPTPHPLWAFGVTTTICTNWKRNKSRHFFGHSYTRHPPHANISSRNMDYILRKHSPSYSTTRLSTSSAATRPAAQPPIIGPRTGPTTAPHTLFQILP</sequence>
<feature type="region of interest" description="Disordered" evidence="1">
    <location>
        <begin position="285"/>
        <end position="382"/>
    </location>
</feature>
<dbReference type="CDD" id="cd00104">
    <property type="entry name" value="KAZAL_FS"/>
    <property type="match status" value="2"/>
</dbReference>
<organism evidence="3 4">
    <name type="scientific">Thalassiosira oceanica</name>
    <name type="common">Marine diatom</name>
    <dbReference type="NCBI Taxonomy" id="159749"/>
    <lineage>
        <taxon>Eukaryota</taxon>
        <taxon>Sar</taxon>
        <taxon>Stramenopiles</taxon>
        <taxon>Ochrophyta</taxon>
        <taxon>Bacillariophyta</taxon>
        <taxon>Coscinodiscophyceae</taxon>
        <taxon>Thalassiosirophycidae</taxon>
        <taxon>Thalassiosirales</taxon>
        <taxon>Thalassiosiraceae</taxon>
        <taxon>Thalassiosira</taxon>
    </lineage>
</organism>
<dbReference type="Pfam" id="PF00050">
    <property type="entry name" value="Kazal_1"/>
    <property type="match status" value="2"/>
</dbReference>
<proteinExistence type="predicted"/>
<feature type="compositionally biased region" description="Polar residues" evidence="1">
    <location>
        <begin position="509"/>
        <end position="518"/>
    </location>
</feature>
<dbReference type="InterPro" id="IPR036058">
    <property type="entry name" value="Kazal_dom_sf"/>
</dbReference>
<dbReference type="GO" id="GO:0005615">
    <property type="term" value="C:extracellular space"/>
    <property type="evidence" value="ECO:0007669"/>
    <property type="project" value="TreeGrafter"/>
</dbReference>
<feature type="domain" description="Kazal-like" evidence="2">
    <location>
        <begin position="159"/>
        <end position="204"/>
    </location>
</feature>
<evidence type="ECO:0000313" key="3">
    <source>
        <dbReference type="EMBL" id="EJK68268.1"/>
    </source>
</evidence>
<feature type="compositionally biased region" description="Polar residues" evidence="1">
    <location>
        <begin position="292"/>
        <end position="307"/>
    </location>
</feature>
<feature type="compositionally biased region" description="Low complexity" evidence="1">
    <location>
        <begin position="602"/>
        <end position="615"/>
    </location>
</feature>
<dbReference type="Proteomes" id="UP000266841">
    <property type="component" value="Unassembled WGS sequence"/>
</dbReference>